<feature type="non-terminal residue" evidence="1">
    <location>
        <position position="1"/>
    </location>
</feature>
<name>A0A0F8YIN1_9ZZZZ</name>
<dbReference type="AlphaFoldDB" id="A0A0F8YIN1"/>
<accession>A0A0F8YIN1</accession>
<gene>
    <name evidence="1" type="ORF">LCGC14_2815320</name>
</gene>
<proteinExistence type="predicted"/>
<reference evidence="1" key="1">
    <citation type="journal article" date="2015" name="Nature">
        <title>Complex archaea that bridge the gap between prokaryotes and eukaryotes.</title>
        <authorList>
            <person name="Spang A."/>
            <person name="Saw J.H."/>
            <person name="Jorgensen S.L."/>
            <person name="Zaremba-Niedzwiedzka K."/>
            <person name="Martijn J."/>
            <person name="Lind A.E."/>
            <person name="van Eijk R."/>
            <person name="Schleper C."/>
            <person name="Guy L."/>
            <person name="Ettema T.J."/>
        </authorList>
    </citation>
    <scope>NUCLEOTIDE SEQUENCE</scope>
</reference>
<evidence type="ECO:0000313" key="1">
    <source>
        <dbReference type="EMBL" id="KKK81253.1"/>
    </source>
</evidence>
<dbReference type="EMBL" id="LAZR01053204">
    <property type="protein sequence ID" value="KKK81253.1"/>
    <property type="molecule type" value="Genomic_DNA"/>
</dbReference>
<organism evidence="1">
    <name type="scientific">marine sediment metagenome</name>
    <dbReference type="NCBI Taxonomy" id="412755"/>
    <lineage>
        <taxon>unclassified sequences</taxon>
        <taxon>metagenomes</taxon>
        <taxon>ecological metagenomes</taxon>
    </lineage>
</organism>
<protein>
    <submittedName>
        <fullName evidence="1">Uncharacterized protein</fullName>
    </submittedName>
</protein>
<sequence length="100" mass="11375">MGDDPIAYMKQKGFKGTLNRSYDRELGINAHKELGVVEADNPKDFIEQVVATIQADHFDGGDQDKNEDLFPEWPYAETDFTNEPEEELSRIVAPRIRGYA</sequence>
<comment type="caution">
    <text evidence="1">The sequence shown here is derived from an EMBL/GenBank/DDBJ whole genome shotgun (WGS) entry which is preliminary data.</text>
</comment>